<dbReference type="InterPro" id="IPR016073">
    <property type="entry name" value="Skp1_comp_POZ"/>
</dbReference>
<dbReference type="CDD" id="cd18322">
    <property type="entry name" value="BTB_POZ_SKP1"/>
    <property type="match status" value="1"/>
</dbReference>
<sequence>MSTGEASEAAADPDVYFVLQSSDGQELKISSLASQQSKTLKNLLASFHDGADFNEVISMDNIKEATLLKIIEWCEHNRGEPVPDHDEDPKPGSVRFSEWDKEYLEIDCSQLFDLIVAADYLNIRKLLVYATNKVALMGKGKSPEQMRVTYMIPTDEEDEAAEKAAAEKKKAKEAERAAAAAAGETGPSASGAEAAAGAKDA</sequence>
<dbReference type="FunFam" id="3.30.710.10:FF:000124">
    <property type="entry name" value="Protein CBG09126"/>
    <property type="match status" value="1"/>
</dbReference>
<dbReference type="InterPro" id="IPR036296">
    <property type="entry name" value="SKP1-like_dim_sf"/>
</dbReference>
<dbReference type="Gene3D" id="3.30.710.10">
    <property type="entry name" value="Potassium Channel Kv1.1, Chain A"/>
    <property type="match status" value="1"/>
</dbReference>
<protein>
    <recommendedName>
        <fullName evidence="3">Skp1-related protein</fullName>
    </recommendedName>
</protein>
<evidence type="ECO:0000259" key="5">
    <source>
        <dbReference type="Pfam" id="PF01466"/>
    </source>
</evidence>
<gene>
    <name evidence="7" type="ORF">GCK72_010853</name>
</gene>
<comment type="function">
    <text evidence="3">Probable essential component of SCF (SKP1-CUL1-F-box protein) E3 ubiquitin-protein ligase complexes, which mediate the ubiquitination and subsequent proteasomal degradation of target proteins. Regulates cell proliferation during embryonic and larval development.</text>
</comment>
<dbReference type="PIRSF" id="PIRSF028729">
    <property type="entry name" value="E3_ubiquit_lig_SCF_Skp"/>
    <property type="match status" value="1"/>
</dbReference>
<evidence type="ECO:0000256" key="2">
    <source>
        <dbReference type="ARBA" id="ARBA00022786"/>
    </source>
</evidence>
<dbReference type="CTD" id="9811785"/>
<dbReference type="SUPFAM" id="SSF54695">
    <property type="entry name" value="POZ domain"/>
    <property type="match status" value="1"/>
</dbReference>
<dbReference type="InterPro" id="IPR016072">
    <property type="entry name" value="Skp1_comp_dimer"/>
</dbReference>
<dbReference type="PANTHER" id="PTHR11165">
    <property type="entry name" value="SKP1"/>
    <property type="match status" value="1"/>
</dbReference>
<dbReference type="UniPathway" id="UPA00143"/>
<name>A0A6A5H6S3_CAERE</name>
<keyword evidence="2 3" id="KW-0833">Ubl conjugation pathway</keyword>
<evidence type="ECO:0000259" key="6">
    <source>
        <dbReference type="Pfam" id="PF03931"/>
    </source>
</evidence>
<dbReference type="Pfam" id="PF01466">
    <property type="entry name" value="Skp1"/>
    <property type="match status" value="1"/>
</dbReference>
<feature type="compositionally biased region" description="Basic and acidic residues" evidence="4">
    <location>
        <begin position="161"/>
        <end position="176"/>
    </location>
</feature>
<dbReference type="AlphaFoldDB" id="A0A6A5H6S3"/>
<comment type="pathway">
    <text evidence="3">Protein modification; protein ubiquitination.</text>
</comment>
<dbReference type="GeneID" id="9811785"/>
<dbReference type="EMBL" id="WUAV01000003">
    <property type="protein sequence ID" value="KAF1762591.1"/>
    <property type="molecule type" value="Genomic_DNA"/>
</dbReference>
<evidence type="ECO:0000256" key="3">
    <source>
        <dbReference type="PIRNR" id="PIRNR028729"/>
    </source>
</evidence>
<dbReference type="Pfam" id="PF03931">
    <property type="entry name" value="Skp1_POZ"/>
    <property type="match status" value="1"/>
</dbReference>
<dbReference type="SMART" id="SM00512">
    <property type="entry name" value="Skp1"/>
    <property type="match status" value="1"/>
</dbReference>
<dbReference type="GO" id="GO:0006511">
    <property type="term" value="P:ubiquitin-dependent protein catabolic process"/>
    <property type="evidence" value="ECO:0007669"/>
    <property type="project" value="InterPro"/>
</dbReference>
<evidence type="ECO:0000256" key="4">
    <source>
        <dbReference type="SAM" id="MobiDB-lite"/>
    </source>
</evidence>
<feature type="domain" description="SKP1 component POZ" evidence="6">
    <location>
        <begin position="17"/>
        <end position="78"/>
    </location>
</feature>
<evidence type="ECO:0000313" key="8">
    <source>
        <dbReference type="Proteomes" id="UP000483820"/>
    </source>
</evidence>
<evidence type="ECO:0000313" key="7">
    <source>
        <dbReference type="EMBL" id="KAF1762591.1"/>
    </source>
</evidence>
<comment type="similarity">
    <text evidence="1 3">Belongs to the SKP1 family.</text>
</comment>
<comment type="caution">
    <text evidence="7">The sequence shown here is derived from an EMBL/GenBank/DDBJ whole genome shotgun (WGS) entry which is preliminary data.</text>
</comment>
<dbReference type="InterPro" id="IPR001232">
    <property type="entry name" value="SKP1-like"/>
</dbReference>
<dbReference type="SUPFAM" id="SSF81382">
    <property type="entry name" value="Skp1 dimerisation domain-like"/>
    <property type="match status" value="1"/>
</dbReference>
<dbReference type="InterPro" id="IPR016897">
    <property type="entry name" value="SKP1"/>
</dbReference>
<dbReference type="InterPro" id="IPR011333">
    <property type="entry name" value="SKP1/BTB/POZ_sf"/>
</dbReference>
<feature type="region of interest" description="Disordered" evidence="4">
    <location>
        <begin position="158"/>
        <end position="201"/>
    </location>
</feature>
<proteinExistence type="inferred from homology"/>
<dbReference type="Proteomes" id="UP000483820">
    <property type="component" value="Chromosome III"/>
</dbReference>
<evidence type="ECO:0000256" key="1">
    <source>
        <dbReference type="ARBA" id="ARBA00009993"/>
    </source>
</evidence>
<feature type="compositionally biased region" description="Low complexity" evidence="4">
    <location>
        <begin position="177"/>
        <end position="201"/>
    </location>
</feature>
<dbReference type="KEGG" id="crq:GCK72_010853"/>
<feature type="domain" description="SKP1 component dimerisation" evidence="5">
    <location>
        <begin position="125"/>
        <end position="171"/>
    </location>
</feature>
<reference evidence="7 8" key="1">
    <citation type="submission" date="2019-12" db="EMBL/GenBank/DDBJ databases">
        <title>Chromosome-level assembly of the Caenorhabditis remanei genome.</title>
        <authorList>
            <person name="Teterina A.A."/>
            <person name="Willis J.H."/>
            <person name="Phillips P.C."/>
        </authorList>
    </citation>
    <scope>NUCLEOTIDE SEQUENCE [LARGE SCALE GENOMIC DNA]</scope>
    <source>
        <strain evidence="7 8">PX506</strain>
        <tissue evidence="7">Whole organism</tissue>
    </source>
</reference>
<organism evidence="7 8">
    <name type="scientific">Caenorhabditis remanei</name>
    <name type="common">Caenorhabditis vulgaris</name>
    <dbReference type="NCBI Taxonomy" id="31234"/>
    <lineage>
        <taxon>Eukaryota</taxon>
        <taxon>Metazoa</taxon>
        <taxon>Ecdysozoa</taxon>
        <taxon>Nematoda</taxon>
        <taxon>Chromadorea</taxon>
        <taxon>Rhabditida</taxon>
        <taxon>Rhabditina</taxon>
        <taxon>Rhabditomorpha</taxon>
        <taxon>Rhabditoidea</taxon>
        <taxon>Rhabditidae</taxon>
        <taxon>Peloderinae</taxon>
        <taxon>Caenorhabditis</taxon>
    </lineage>
</organism>
<dbReference type="RefSeq" id="XP_003111803.2">
    <property type="nucleotide sequence ID" value="XM_003111755.2"/>
</dbReference>
<accession>A0A6A5H6S3</accession>
<dbReference type="GO" id="GO:0016567">
    <property type="term" value="P:protein ubiquitination"/>
    <property type="evidence" value="ECO:0007669"/>
    <property type="project" value="UniProtKB-UniPathway"/>
</dbReference>